<sequence length="299" mass="34372">MWHDQLIPHIQKARRYRQQDVLDILKNLKLSRRRLPSAFLKAVGWENGNRAISGSDLIAGLQTYKPSRGRRSIAREERKSISCQVRVTEEEHRFIKFVAGIHHLSVNQYVLACIFDEPLPAPQHGLNVETSHILNHIGDDLRLIEACMRDGKIEPISVGLFTNLYSRIKQVQAALNQTVLLELDVPNLKGPRTKRLHLVFSPEDMKAITNKRKSTPLSRFFRGKVLSVINIEFIGRISKTTYKSFRFRQGELSKAAQGFLEDENINLGFVVKEILSFLEYVNSEIIEQQKSIKHALIKR</sequence>
<comment type="caution">
    <text evidence="1">The sequence shown here is derived from an EMBL/GenBank/DDBJ whole genome shotgun (WGS) entry which is preliminary data.</text>
</comment>
<proteinExistence type="predicted"/>
<accession>A0A8J7Q4A8</accession>
<reference evidence="1" key="1">
    <citation type="submission" date="2021-03" db="EMBL/GenBank/DDBJ databases">
        <authorList>
            <person name="Wang G."/>
        </authorList>
    </citation>
    <scope>NUCLEOTIDE SEQUENCE</scope>
    <source>
        <strain evidence="1">KCTC 12899</strain>
    </source>
</reference>
<organism evidence="1 2">
    <name type="scientific">Acanthopleuribacter pedis</name>
    <dbReference type="NCBI Taxonomy" id="442870"/>
    <lineage>
        <taxon>Bacteria</taxon>
        <taxon>Pseudomonadati</taxon>
        <taxon>Acidobacteriota</taxon>
        <taxon>Holophagae</taxon>
        <taxon>Acanthopleuribacterales</taxon>
        <taxon>Acanthopleuribacteraceae</taxon>
        <taxon>Acanthopleuribacter</taxon>
    </lineage>
</organism>
<protein>
    <submittedName>
        <fullName evidence="1">Uncharacterized protein</fullName>
    </submittedName>
</protein>
<keyword evidence="2" id="KW-1185">Reference proteome</keyword>
<dbReference type="AlphaFoldDB" id="A0A8J7Q4A8"/>
<gene>
    <name evidence="1" type="ORF">J3U88_17715</name>
</gene>
<evidence type="ECO:0000313" key="1">
    <source>
        <dbReference type="EMBL" id="MBO1320317.1"/>
    </source>
</evidence>
<dbReference type="Proteomes" id="UP000664417">
    <property type="component" value="Unassembled WGS sequence"/>
</dbReference>
<name>A0A8J7Q4A8_9BACT</name>
<dbReference type="RefSeq" id="WP_207860271.1">
    <property type="nucleotide sequence ID" value="NZ_JAFREP010000016.1"/>
</dbReference>
<evidence type="ECO:0000313" key="2">
    <source>
        <dbReference type="Proteomes" id="UP000664417"/>
    </source>
</evidence>
<dbReference type="EMBL" id="JAFREP010000016">
    <property type="protein sequence ID" value="MBO1320317.1"/>
    <property type="molecule type" value="Genomic_DNA"/>
</dbReference>